<feature type="transmembrane region" description="Helical" evidence="7">
    <location>
        <begin position="47"/>
        <end position="64"/>
    </location>
</feature>
<feature type="transmembrane region" description="Helical" evidence="7">
    <location>
        <begin position="9"/>
        <end position="27"/>
    </location>
</feature>
<comment type="similarity">
    <text evidence="2">Belongs to the acyltransferase 3 family.</text>
</comment>
<dbReference type="InterPro" id="IPR002656">
    <property type="entry name" value="Acyl_transf_3_dom"/>
</dbReference>
<feature type="transmembrane region" description="Helical" evidence="7">
    <location>
        <begin position="242"/>
        <end position="258"/>
    </location>
</feature>
<keyword evidence="4 7" id="KW-0812">Transmembrane</keyword>
<evidence type="ECO:0000256" key="7">
    <source>
        <dbReference type="SAM" id="Phobius"/>
    </source>
</evidence>
<evidence type="ECO:0000256" key="3">
    <source>
        <dbReference type="ARBA" id="ARBA00022475"/>
    </source>
</evidence>
<dbReference type="Proteomes" id="UP001596505">
    <property type="component" value="Unassembled WGS sequence"/>
</dbReference>
<name>A0ABW2Q288_9BACL</name>
<feature type="domain" description="Acyltransferase 3" evidence="8">
    <location>
        <begin position="5"/>
        <end position="320"/>
    </location>
</feature>
<evidence type="ECO:0000256" key="2">
    <source>
        <dbReference type="ARBA" id="ARBA00007400"/>
    </source>
</evidence>
<comment type="caution">
    <text evidence="9">The sequence shown here is derived from an EMBL/GenBank/DDBJ whole genome shotgun (WGS) entry which is preliminary data.</text>
</comment>
<dbReference type="Pfam" id="PF01757">
    <property type="entry name" value="Acyl_transf_3"/>
    <property type="match status" value="1"/>
</dbReference>
<keyword evidence="3" id="KW-1003">Cell membrane</keyword>
<keyword evidence="5 7" id="KW-1133">Transmembrane helix</keyword>
<keyword evidence="6 7" id="KW-0472">Membrane</keyword>
<protein>
    <submittedName>
        <fullName evidence="9">Acyltransferase</fullName>
    </submittedName>
</protein>
<evidence type="ECO:0000313" key="10">
    <source>
        <dbReference type="Proteomes" id="UP001596505"/>
    </source>
</evidence>
<evidence type="ECO:0000313" key="9">
    <source>
        <dbReference type="EMBL" id="MFC7394686.1"/>
    </source>
</evidence>
<feature type="transmembrane region" description="Helical" evidence="7">
    <location>
        <begin position="84"/>
        <end position="100"/>
    </location>
</feature>
<evidence type="ECO:0000256" key="1">
    <source>
        <dbReference type="ARBA" id="ARBA00004651"/>
    </source>
</evidence>
<proteinExistence type="inferred from homology"/>
<feature type="transmembrane region" description="Helical" evidence="7">
    <location>
        <begin position="178"/>
        <end position="196"/>
    </location>
</feature>
<organism evidence="9 10">
    <name type="scientific">Scopulibacillus cellulosilyticus</name>
    <dbReference type="NCBI Taxonomy" id="2665665"/>
    <lineage>
        <taxon>Bacteria</taxon>
        <taxon>Bacillati</taxon>
        <taxon>Bacillota</taxon>
        <taxon>Bacilli</taxon>
        <taxon>Bacillales</taxon>
        <taxon>Sporolactobacillaceae</taxon>
        <taxon>Scopulibacillus</taxon>
    </lineage>
</organism>
<dbReference type="GO" id="GO:0016746">
    <property type="term" value="F:acyltransferase activity"/>
    <property type="evidence" value="ECO:0007669"/>
    <property type="project" value="UniProtKB-KW"/>
</dbReference>
<evidence type="ECO:0000256" key="6">
    <source>
        <dbReference type="ARBA" id="ARBA00023136"/>
    </source>
</evidence>
<feature type="transmembrane region" description="Helical" evidence="7">
    <location>
        <begin position="308"/>
        <end position="329"/>
    </location>
</feature>
<feature type="transmembrane region" description="Helical" evidence="7">
    <location>
        <begin position="208"/>
        <end position="230"/>
    </location>
</feature>
<keyword evidence="10" id="KW-1185">Reference proteome</keyword>
<comment type="subcellular location">
    <subcellularLocation>
        <location evidence="1">Cell membrane</location>
        <topology evidence="1">Multi-pass membrane protein</topology>
    </subcellularLocation>
</comment>
<accession>A0ABW2Q288</accession>
<dbReference type="RefSeq" id="WP_380968393.1">
    <property type="nucleotide sequence ID" value="NZ_JBHTCO010000037.1"/>
</dbReference>
<feature type="transmembrane region" description="Helical" evidence="7">
    <location>
        <begin position="152"/>
        <end position="172"/>
    </location>
</feature>
<sequence>MNRVLYFDILRIIAICAVVLLHTSAGFLGDYNSSHTSYFIGDVYDSVTRWCVPVFIMVSGALLLKPGKQETLADFFKKRTTKVVIPFLIWTFIYILYRHYHDNHVFTYTGTIKDFFNSNIYFHLWFMYMIIGLYLVTPIFKVYVRHAKQENMLYFIILWFIASFIPVLNNLFDLNIQYVFETVSGYIGFFILGYYLHHYELSQITRKFIYVFAIISVLVTIFGTLFLTMIDSSKFNDVLYDYFRPNTIIVAAAVFIYFKHLDLESKRNKIIFLLSNVSFGVYLIHPILRDFVYKFINVDSHPLINIPLVTVLTLILSFITVTIMSKVPLLKKIVP</sequence>
<keyword evidence="9" id="KW-0012">Acyltransferase</keyword>
<reference evidence="10" key="1">
    <citation type="journal article" date="2019" name="Int. J. Syst. Evol. Microbiol.">
        <title>The Global Catalogue of Microorganisms (GCM) 10K type strain sequencing project: providing services to taxonomists for standard genome sequencing and annotation.</title>
        <authorList>
            <consortium name="The Broad Institute Genomics Platform"/>
            <consortium name="The Broad Institute Genome Sequencing Center for Infectious Disease"/>
            <person name="Wu L."/>
            <person name="Ma J."/>
        </authorList>
    </citation>
    <scope>NUCLEOTIDE SEQUENCE [LARGE SCALE GENOMIC DNA]</scope>
    <source>
        <strain evidence="10">CGMCC 1.16305</strain>
    </source>
</reference>
<dbReference type="PANTHER" id="PTHR40074">
    <property type="entry name" value="O-ACETYLTRANSFERASE WECH"/>
    <property type="match status" value="1"/>
</dbReference>
<evidence type="ECO:0000259" key="8">
    <source>
        <dbReference type="Pfam" id="PF01757"/>
    </source>
</evidence>
<dbReference type="PANTHER" id="PTHR40074:SF2">
    <property type="entry name" value="O-ACETYLTRANSFERASE WECH"/>
    <property type="match status" value="1"/>
</dbReference>
<feature type="transmembrane region" description="Helical" evidence="7">
    <location>
        <begin position="270"/>
        <end position="288"/>
    </location>
</feature>
<keyword evidence="9" id="KW-0808">Transferase</keyword>
<feature type="transmembrane region" description="Helical" evidence="7">
    <location>
        <begin position="120"/>
        <end position="140"/>
    </location>
</feature>
<gene>
    <name evidence="9" type="ORF">ACFQRG_17320</name>
</gene>
<evidence type="ECO:0000256" key="4">
    <source>
        <dbReference type="ARBA" id="ARBA00022692"/>
    </source>
</evidence>
<dbReference type="EMBL" id="JBHTCO010000037">
    <property type="protein sequence ID" value="MFC7394686.1"/>
    <property type="molecule type" value="Genomic_DNA"/>
</dbReference>
<evidence type="ECO:0000256" key="5">
    <source>
        <dbReference type="ARBA" id="ARBA00022989"/>
    </source>
</evidence>